<dbReference type="PATRIC" id="fig|1392998.3.peg.1912"/>
<proteinExistence type="predicted"/>
<evidence type="ECO:0000313" key="1">
    <source>
        <dbReference type="EMBL" id="KCZ71857.1"/>
    </source>
</evidence>
<evidence type="ECO:0000313" key="2">
    <source>
        <dbReference type="Proteomes" id="UP000027153"/>
    </source>
</evidence>
<comment type="caution">
    <text evidence="1">The sequence shown here is derived from an EMBL/GenBank/DDBJ whole genome shotgun (WGS) entry which is preliminary data.</text>
</comment>
<accession>A0A062V3D9</accession>
<sequence>MSISANKEILTHLIKIENQLTMLNSKIDNFLGFEELSEEELEELDRIEEEMEKGNKISLDEII</sequence>
<dbReference type="AlphaFoldDB" id="A0A062V3D9"/>
<name>A0A062V3D9_9EURY</name>
<organism evidence="1 2">
    <name type="scientific">Candidatus Methanoperedens nitratireducens</name>
    <dbReference type="NCBI Taxonomy" id="1392998"/>
    <lineage>
        <taxon>Archaea</taxon>
        <taxon>Methanobacteriati</taxon>
        <taxon>Methanobacteriota</taxon>
        <taxon>Stenosarchaea group</taxon>
        <taxon>Methanomicrobia</taxon>
        <taxon>Methanosarcinales</taxon>
        <taxon>ANME-2 cluster</taxon>
        <taxon>Candidatus Methanoperedentaceae</taxon>
        <taxon>Candidatus Methanoperedens</taxon>
    </lineage>
</organism>
<protein>
    <submittedName>
        <fullName evidence="1">Uncharacterized protein</fullName>
    </submittedName>
</protein>
<reference evidence="1 2" key="1">
    <citation type="journal article" date="2013" name="Nature">
        <title>Anaerobic oxidation of methane coupled to nitrate reduction in a novel archaeal lineage.</title>
        <authorList>
            <person name="Haroon M.F."/>
            <person name="Hu S."/>
            <person name="Shi Y."/>
            <person name="Imelfort M."/>
            <person name="Keller J."/>
            <person name="Hugenholtz P."/>
            <person name="Yuan Z."/>
            <person name="Tyson G.W."/>
        </authorList>
    </citation>
    <scope>NUCLEOTIDE SEQUENCE [LARGE SCALE GENOMIC DNA]</scope>
    <source>
        <strain evidence="1 2">ANME-2d</strain>
    </source>
</reference>
<dbReference type="EMBL" id="JMIY01000004">
    <property type="protein sequence ID" value="KCZ71857.1"/>
    <property type="molecule type" value="Genomic_DNA"/>
</dbReference>
<dbReference type="Proteomes" id="UP000027153">
    <property type="component" value="Unassembled WGS sequence"/>
</dbReference>
<gene>
    <name evidence="1" type="ORF">ANME2D_01912</name>
</gene>
<keyword evidence="2" id="KW-1185">Reference proteome</keyword>
<dbReference type="RefSeq" id="WP_048090863.1">
    <property type="nucleotide sequence ID" value="NZ_JMIY01000004.1"/>
</dbReference>